<organism evidence="3">
    <name type="scientific">Alexandrium monilatum</name>
    <dbReference type="NCBI Taxonomy" id="311494"/>
    <lineage>
        <taxon>Eukaryota</taxon>
        <taxon>Sar</taxon>
        <taxon>Alveolata</taxon>
        <taxon>Dinophyceae</taxon>
        <taxon>Gonyaulacales</taxon>
        <taxon>Pyrocystaceae</taxon>
        <taxon>Alexandrium</taxon>
    </lineage>
</organism>
<evidence type="ECO:0000259" key="2">
    <source>
        <dbReference type="Pfam" id="PF01467"/>
    </source>
</evidence>
<dbReference type="InterPro" id="IPR009218">
    <property type="entry name" value="HD_phosphohydro"/>
</dbReference>
<dbReference type="AlphaFoldDB" id="A0A7S4VSM3"/>
<sequence>MSALESSLKARWLEVCKVLEVEMVDEALVNRWWQVIKVRYSGKGRAYHTLEHLGEIFEYYDQHSSKFSDTTAVILAIFFHDVVYDPQLGSPKNEKESAVLFERFGQEAIPAGDPPGRAKGELMLKVSRWIVQTAHHRCAPGDELDCKLLMDFDMAVLGKPWEAYEEYTQKIRREYIHVPEPVFWTARKSFLEATANGPAIFATDTFRESHEAQAKANVAREAKVLGEKLETLTPSARLMVAVGMRCKAASKVVPYIKRLRVLRKRPKFLIPALVILALLIMYRRLIAYVVLLGVFLGALLGLCYFLKFLLLSPFVSYPYPEPGSRKGVVVIAGSYNPPHLGHLAMIEHLAKTHTSVHVVIGVNPSKTYEVNAYERQELLKAMVKELDVKGVRVVVWSGIIFEYARSVGAQRMYRGIRSWQQDGRAEKYLEFQNIFYQMLAGNTKPIPTAYLQANPELAGISSTVLRERIVQGKDISDIVPKSCAEAVALSYRPQEAAAKTAEEKKAE</sequence>
<reference evidence="3" key="1">
    <citation type="submission" date="2021-01" db="EMBL/GenBank/DDBJ databases">
        <authorList>
            <person name="Corre E."/>
            <person name="Pelletier E."/>
            <person name="Niang G."/>
            <person name="Scheremetjew M."/>
            <person name="Finn R."/>
            <person name="Kale V."/>
            <person name="Holt S."/>
            <person name="Cochrane G."/>
            <person name="Meng A."/>
            <person name="Brown T."/>
            <person name="Cohen L."/>
        </authorList>
    </citation>
    <scope>NUCLEOTIDE SEQUENCE</scope>
    <source>
        <strain evidence="3">CCMP3105</strain>
    </source>
</reference>
<accession>A0A7S4VSM3</accession>
<proteinExistence type="predicted"/>
<dbReference type="InterPro" id="IPR014729">
    <property type="entry name" value="Rossmann-like_a/b/a_fold"/>
</dbReference>
<dbReference type="Gene3D" id="3.40.50.620">
    <property type="entry name" value="HUPs"/>
    <property type="match status" value="1"/>
</dbReference>
<dbReference type="SUPFAM" id="SSF52374">
    <property type="entry name" value="Nucleotidylyl transferase"/>
    <property type="match status" value="1"/>
</dbReference>
<evidence type="ECO:0000256" key="1">
    <source>
        <dbReference type="SAM" id="Phobius"/>
    </source>
</evidence>
<dbReference type="EMBL" id="HBNR01072178">
    <property type="protein sequence ID" value="CAE4647648.1"/>
    <property type="molecule type" value="Transcribed_RNA"/>
</dbReference>
<dbReference type="InterPro" id="IPR004821">
    <property type="entry name" value="Cyt_trans-like"/>
</dbReference>
<dbReference type="GO" id="GO:0003824">
    <property type="term" value="F:catalytic activity"/>
    <property type="evidence" value="ECO:0007669"/>
    <property type="project" value="InterPro"/>
</dbReference>
<protein>
    <recommendedName>
        <fullName evidence="2">Cytidyltransferase-like domain-containing protein</fullName>
    </recommendedName>
</protein>
<dbReference type="Pfam" id="PF01467">
    <property type="entry name" value="CTP_transf_like"/>
    <property type="match status" value="1"/>
</dbReference>
<dbReference type="NCBIfam" id="TIGR00125">
    <property type="entry name" value="cyt_tran_rel"/>
    <property type="match status" value="1"/>
</dbReference>
<keyword evidence="1" id="KW-1133">Transmembrane helix</keyword>
<feature type="transmembrane region" description="Helical" evidence="1">
    <location>
        <begin position="288"/>
        <end position="310"/>
    </location>
</feature>
<dbReference type="PANTHER" id="PTHR21174:SF0">
    <property type="entry name" value="HD PHOSPHOHYDROLASE FAMILY PROTEIN-RELATED"/>
    <property type="match status" value="1"/>
</dbReference>
<name>A0A7S4VSM3_9DINO</name>
<gene>
    <name evidence="3" type="ORF">AMON00008_LOCUS51155</name>
</gene>
<keyword evidence="1" id="KW-0472">Membrane</keyword>
<feature type="domain" description="Cytidyltransferase-like" evidence="2">
    <location>
        <begin position="331"/>
        <end position="468"/>
    </location>
</feature>
<keyword evidence="1" id="KW-0812">Transmembrane</keyword>
<dbReference type="PANTHER" id="PTHR21174">
    <property type="match status" value="1"/>
</dbReference>
<feature type="transmembrane region" description="Helical" evidence="1">
    <location>
        <begin position="266"/>
        <end position="282"/>
    </location>
</feature>
<evidence type="ECO:0000313" key="3">
    <source>
        <dbReference type="EMBL" id="CAE4647648.1"/>
    </source>
</evidence>
<dbReference type="SUPFAM" id="SSF109604">
    <property type="entry name" value="HD-domain/PDEase-like"/>
    <property type="match status" value="1"/>
</dbReference>